<comment type="cofactor">
    <cofactor evidence="1">
        <name>Mn(2+)</name>
        <dbReference type="ChEBI" id="CHEBI:29035"/>
    </cofactor>
</comment>
<dbReference type="InterPro" id="IPR029017">
    <property type="entry name" value="Enolase-like_N"/>
</dbReference>
<dbReference type="GO" id="GO:0009063">
    <property type="term" value="P:amino acid catabolic process"/>
    <property type="evidence" value="ECO:0007669"/>
    <property type="project" value="InterPro"/>
</dbReference>
<keyword evidence="7" id="KW-0413">Isomerase</keyword>
<evidence type="ECO:0000256" key="1">
    <source>
        <dbReference type="ARBA" id="ARBA00001936"/>
    </source>
</evidence>
<evidence type="ECO:0000256" key="8">
    <source>
        <dbReference type="PIRSR" id="PIRSR613370-1"/>
    </source>
</evidence>
<dbReference type="InterPro" id="IPR013370">
    <property type="entry name" value="Chloromuconate_cycloisomerase"/>
</dbReference>
<evidence type="ECO:0000256" key="3">
    <source>
        <dbReference type="ARBA" id="ARBA00008031"/>
    </source>
</evidence>
<dbReference type="GO" id="GO:0000287">
    <property type="term" value="F:magnesium ion binding"/>
    <property type="evidence" value="ECO:0007669"/>
    <property type="project" value="UniProtKB-ARBA"/>
</dbReference>
<protein>
    <submittedName>
        <fullName evidence="10">TfdD</fullName>
    </submittedName>
</protein>
<dbReference type="CDD" id="cd03318">
    <property type="entry name" value="MLE"/>
    <property type="match status" value="1"/>
</dbReference>
<dbReference type="SUPFAM" id="SSF54826">
    <property type="entry name" value="Enolase N-terminal domain-like"/>
    <property type="match status" value="1"/>
</dbReference>
<evidence type="ECO:0000313" key="11">
    <source>
        <dbReference type="Proteomes" id="UP000024284"/>
    </source>
</evidence>
<reference evidence="10" key="1">
    <citation type="submission" date="2014-08" db="EMBL/GenBank/DDBJ databases">
        <title>Draft genome sequences of Sphingobium herbicidovorans.</title>
        <authorList>
            <person name="Gan H.M."/>
            <person name="Gan H.Y."/>
            <person name="Savka M.A."/>
        </authorList>
    </citation>
    <scope>NUCLEOTIDE SEQUENCE [LARGE SCALE GENOMIC DNA]</scope>
    <source>
        <strain evidence="10">NBRC 16415</strain>
    </source>
</reference>
<dbReference type="GO" id="GO:0030145">
    <property type="term" value="F:manganese ion binding"/>
    <property type="evidence" value="ECO:0007669"/>
    <property type="project" value="InterPro"/>
</dbReference>
<dbReference type="Pfam" id="PF13378">
    <property type="entry name" value="MR_MLE_C"/>
    <property type="match status" value="1"/>
</dbReference>
<dbReference type="PANTHER" id="PTHR48073:SF2">
    <property type="entry name" value="O-SUCCINYLBENZOATE SYNTHASE"/>
    <property type="match status" value="1"/>
</dbReference>
<evidence type="ECO:0000256" key="7">
    <source>
        <dbReference type="ARBA" id="ARBA00023235"/>
    </source>
</evidence>
<dbReference type="Proteomes" id="UP000024284">
    <property type="component" value="Unassembled WGS sequence"/>
</dbReference>
<feature type="active site" description="Proton donor" evidence="8">
    <location>
        <position position="350"/>
    </location>
</feature>
<dbReference type="InterPro" id="IPR013341">
    <property type="entry name" value="Mandelate_racemase_N_dom"/>
</dbReference>
<dbReference type="NCBIfam" id="TIGR02534">
    <property type="entry name" value="mucon_cyclo"/>
    <property type="match status" value="1"/>
</dbReference>
<dbReference type="PATRIC" id="fig|1219045.3.peg.3481"/>
<keyword evidence="6" id="KW-0464">Manganese</keyword>
<feature type="domain" description="Mandelate racemase/muconate lactonizing enzyme C-terminal" evidence="9">
    <location>
        <begin position="168"/>
        <end position="268"/>
    </location>
</feature>
<comment type="caution">
    <text evidence="10">The sequence shown here is derived from an EMBL/GenBank/DDBJ whole genome shotgun (WGS) entry which is preliminary data.</text>
</comment>
<dbReference type="EMBL" id="JFZA02000049">
    <property type="protein sequence ID" value="KFG88791.1"/>
    <property type="molecule type" value="Genomic_DNA"/>
</dbReference>
<evidence type="ECO:0000313" key="10">
    <source>
        <dbReference type="EMBL" id="KFG88791.1"/>
    </source>
</evidence>
<name>A0A086P5X3_SPHHM</name>
<dbReference type="eggNOG" id="COG4948">
    <property type="taxonomic scope" value="Bacteria"/>
</dbReference>
<accession>A0A086P5X3</accession>
<dbReference type="GO" id="GO:0018849">
    <property type="term" value="F:muconate cycloisomerase activity"/>
    <property type="evidence" value="ECO:0007669"/>
    <property type="project" value="InterPro"/>
</dbReference>
<evidence type="ECO:0000256" key="4">
    <source>
        <dbReference type="ARBA" id="ARBA00022723"/>
    </source>
</evidence>
<sequence>MTLVTELTPPAASAPPFSDHPDHVIAAVTATIVDLPLRRPHFHATGTHATQSLVMVELVTSGGAVGWGEGGTPGGTAFWGGECVETIKLMIDHYLAPAVIGISVFDQERILAAMDRIAANNHFAKAAIDIAVHDAAARLIGISVSQMFGGTARSTVPVLWALAAAAYEADVADAIEQIEAGRHSVFKIKIGKGDAASETRRALETATTIHDAHPDARFVVDLNQAWDESTAMRWLAAFQERDFLFVEQPVPAWNVEGMIRLASRFEIPIMADEGLWDFHDAYELIRRGATDIYAVKIAKGGGLRRAFKAAAVAEAAGVPLYGGMALESSVGTAAGLQLFSALPNLPFGCELIGPRLLAEDLTVQPIAYRDREVVVPSGVGMGVEIDRDRVRSFTRRNK</sequence>
<dbReference type="InterPro" id="IPR018110">
    <property type="entry name" value="Mandel_Rmase/mucon_lact_enz_CS"/>
</dbReference>
<dbReference type="InterPro" id="IPR029065">
    <property type="entry name" value="Enolase_C-like"/>
</dbReference>
<dbReference type="Pfam" id="PF02746">
    <property type="entry name" value="MR_MLE_N"/>
    <property type="match status" value="1"/>
</dbReference>
<dbReference type="SFLD" id="SFLDS00001">
    <property type="entry name" value="Enolase"/>
    <property type="match status" value="1"/>
</dbReference>
<dbReference type="Gene3D" id="3.20.20.120">
    <property type="entry name" value="Enolase-like C-terminal domain"/>
    <property type="match status" value="1"/>
</dbReference>
<organism evidence="10 11">
    <name type="scientific">Sphingobium herbicidovorans (strain ATCC 700291 / DSM 11019 / CCUG 56400 / KCTC 2939 / LMG 18315 / NBRC 16415 / MH)</name>
    <name type="common">Sphingomonas herbicidovorans</name>
    <dbReference type="NCBI Taxonomy" id="1219045"/>
    <lineage>
        <taxon>Bacteria</taxon>
        <taxon>Pseudomonadati</taxon>
        <taxon>Pseudomonadota</taxon>
        <taxon>Alphaproteobacteria</taxon>
        <taxon>Sphingomonadales</taxon>
        <taxon>Sphingomonadaceae</taxon>
        <taxon>Sphingobium</taxon>
    </lineage>
</organism>
<dbReference type="GO" id="GO:0018850">
    <property type="term" value="F:chloromuconate cycloisomerase activity"/>
    <property type="evidence" value="ECO:0007669"/>
    <property type="project" value="InterPro"/>
</dbReference>
<dbReference type="PANTHER" id="PTHR48073">
    <property type="entry name" value="O-SUCCINYLBENZOATE SYNTHASE-RELATED"/>
    <property type="match status" value="1"/>
</dbReference>
<dbReference type="SMART" id="SM00922">
    <property type="entry name" value="MR_MLE"/>
    <property type="match status" value="1"/>
</dbReference>
<keyword evidence="11" id="KW-1185">Reference proteome</keyword>
<dbReference type="SFLD" id="SFLDG00180">
    <property type="entry name" value="muconate_cycloisomerase"/>
    <property type="match status" value="1"/>
</dbReference>
<dbReference type="PROSITE" id="PS00909">
    <property type="entry name" value="MR_MLE_2"/>
    <property type="match status" value="1"/>
</dbReference>
<evidence type="ECO:0000256" key="2">
    <source>
        <dbReference type="ARBA" id="ARBA00005211"/>
    </source>
</evidence>
<keyword evidence="4" id="KW-0479">Metal-binding</keyword>
<dbReference type="RefSeq" id="WP_081570248.1">
    <property type="nucleotide sequence ID" value="NZ_BCZD01000061.1"/>
</dbReference>
<comment type="similarity">
    <text evidence="3">Belongs to the mandelate racemase/muconate lactonizing enzyme family.</text>
</comment>
<feature type="active site" description="Proton acceptor" evidence="8">
    <location>
        <position position="189"/>
    </location>
</feature>
<evidence type="ECO:0000256" key="6">
    <source>
        <dbReference type="ARBA" id="ARBA00023211"/>
    </source>
</evidence>
<dbReference type="OrthoDB" id="9775913at2"/>
<dbReference type="SUPFAM" id="SSF51604">
    <property type="entry name" value="Enolase C-terminal domain-like"/>
    <property type="match status" value="1"/>
</dbReference>
<evidence type="ECO:0000259" key="9">
    <source>
        <dbReference type="SMART" id="SM00922"/>
    </source>
</evidence>
<gene>
    <name evidence="10" type="primary">tfdD</name>
    <name evidence="10" type="ORF">BV98_003427</name>
</gene>
<proteinExistence type="inferred from homology"/>
<dbReference type="GO" id="GO:0006518">
    <property type="term" value="P:peptide metabolic process"/>
    <property type="evidence" value="ECO:0007669"/>
    <property type="project" value="UniProtKB-ARBA"/>
</dbReference>
<dbReference type="Gene3D" id="3.30.390.10">
    <property type="entry name" value="Enolase-like, N-terminal domain"/>
    <property type="match status" value="1"/>
</dbReference>
<dbReference type="AlphaFoldDB" id="A0A086P5X3"/>
<comment type="pathway">
    <text evidence="2">Aromatic compound metabolism.</text>
</comment>
<dbReference type="STRING" id="76947.GCA_002080435_00143"/>
<dbReference type="InterPro" id="IPR036849">
    <property type="entry name" value="Enolase-like_C_sf"/>
</dbReference>
<evidence type="ECO:0000256" key="5">
    <source>
        <dbReference type="ARBA" id="ARBA00022797"/>
    </source>
</evidence>
<dbReference type="GO" id="GO:0016854">
    <property type="term" value="F:racemase and epimerase activity"/>
    <property type="evidence" value="ECO:0007669"/>
    <property type="project" value="UniProtKB-ARBA"/>
</dbReference>
<dbReference type="SFLD" id="SFLDG01258">
    <property type="entry name" value="(chloro)muconate_cycloisomeras"/>
    <property type="match status" value="1"/>
</dbReference>
<keyword evidence="5" id="KW-0058">Aromatic hydrocarbons catabolism</keyword>
<dbReference type="InterPro" id="IPR013342">
    <property type="entry name" value="Mandelate_racemase_C"/>
</dbReference>